<proteinExistence type="predicted"/>
<accession>A0A9W6R4J6</accession>
<dbReference type="AlphaFoldDB" id="A0A9W6R4J6"/>
<comment type="caution">
    <text evidence="1">The sequence shown here is derived from an EMBL/GenBank/DDBJ whole genome shotgun (WGS) entry which is preliminary data.</text>
</comment>
<name>A0A9W6R4J6_9PSEU</name>
<sequence>MVHSSSIVAVHVGLRSNKRERIARHCGTPPWLVCGADEGELTPGRHFKRESLASETTIGHMAAAGFRMDLTSLSPPTGLALHRGRGPILVLGNEGGGDPEGVVVVYVCAVAVGLVQRFWSRQRAIDDERDLQLSQRAV</sequence>
<reference evidence="1" key="1">
    <citation type="submission" date="2023-03" db="EMBL/GenBank/DDBJ databases">
        <title>Amycolatopsis taiwanensis NBRC 103393.</title>
        <authorList>
            <person name="Ichikawa N."/>
            <person name="Sato H."/>
            <person name="Tonouchi N."/>
        </authorList>
    </citation>
    <scope>NUCLEOTIDE SEQUENCE</scope>
    <source>
        <strain evidence="1">NBRC 103393</strain>
    </source>
</reference>
<evidence type="ECO:0000313" key="2">
    <source>
        <dbReference type="Proteomes" id="UP001165136"/>
    </source>
</evidence>
<organism evidence="1 2">
    <name type="scientific">Amycolatopsis taiwanensis</name>
    <dbReference type="NCBI Taxonomy" id="342230"/>
    <lineage>
        <taxon>Bacteria</taxon>
        <taxon>Bacillati</taxon>
        <taxon>Actinomycetota</taxon>
        <taxon>Actinomycetes</taxon>
        <taxon>Pseudonocardiales</taxon>
        <taxon>Pseudonocardiaceae</taxon>
        <taxon>Amycolatopsis</taxon>
    </lineage>
</organism>
<dbReference type="Proteomes" id="UP001165136">
    <property type="component" value="Unassembled WGS sequence"/>
</dbReference>
<keyword evidence="2" id="KW-1185">Reference proteome</keyword>
<gene>
    <name evidence="1" type="ORF">Atai01_54100</name>
</gene>
<dbReference type="EMBL" id="BSTI01000013">
    <property type="protein sequence ID" value="GLY68791.1"/>
    <property type="molecule type" value="Genomic_DNA"/>
</dbReference>
<evidence type="ECO:0000313" key="1">
    <source>
        <dbReference type="EMBL" id="GLY68791.1"/>
    </source>
</evidence>
<protein>
    <submittedName>
        <fullName evidence="1">Uncharacterized protein</fullName>
    </submittedName>
</protein>